<proteinExistence type="predicted"/>
<keyword evidence="2" id="KW-1185">Reference proteome</keyword>
<dbReference type="Proteomes" id="UP000027120">
    <property type="component" value="Unassembled WGS sequence"/>
</dbReference>
<sequence length="79" mass="8906">MENPHCFKFDLRVTPTSYRANSSSLSNPKPFVPFASFPPQLLQAKHTLSSPPPSSRPQPQAINYIPTFCDTTILDLLRF</sequence>
<evidence type="ECO:0000313" key="2">
    <source>
        <dbReference type="Proteomes" id="UP000027120"/>
    </source>
</evidence>
<evidence type="ECO:0000313" key="1">
    <source>
        <dbReference type="EMBL" id="KDO69183.1"/>
    </source>
</evidence>
<dbReference type="EMBL" id="KK784893">
    <property type="protein sequence ID" value="KDO69183.1"/>
    <property type="molecule type" value="Genomic_DNA"/>
</dbReference>
<dbReference type="AlphaFoldDB" id="A0A067FPC1"/>
<reference evidence="1 2" key="1">
    <citation type="submission" date="2014-04" db="EMBL/GenBank/DDBJ databases">
        <authorList>
            <consortium name="International Citrus Genome Consortium"/>
            <person name="Gmitter F."/>
            <person name="Chen C."/>
            <person name="Farmerie W."/>
            <person name="Harkins T."/>
            <person name="Desany B."/>
            <person name="Mohiuddin M."/>
            <person name="Kodira C."/>
            <person name="Borodovsky M."/>
            <person name="Lomsadze A."/>
            <person name="Burns P."/>
            <person name="Jenkins J."/>
            <person name="Prochnik S."/>
            <person name="Shu S."/>
            <person name="Chapman J."/>
            <person name="Pitluck S."/>
            <person name="Schmutz J."/>
            <person name="Rokhsar D."/>
        </authorList>
    </citation>
    <scope>NUCLEOTIDE SEQUENCE</scope>
</reference>
<gene>
    <name evidence="1" type="ORF">CISIN_1g047799mg</name>
</gene>
<organism evidence="1 2">
    <name type="scientific">Citrus sinensis</name>
    <name type="common">Sweet orange</name>
    <name type="synonym">Citrus aurantium var. sinensis</name>
    <dbReference type="NCBI Taxonomy" id="2711"/>
    <lineage>
        <taxon>Eukaryota</taxon>
        <taxon>Viridiplantae</taxon>
        <taxon>Streptophyta</taxon>
        <taxon>Embryophyta</taxon>
        <taxon>Tracheophyta</taxon>
        <taxon>Spermatophyta</taxon>
        <taxon>Magnoliopsida</taxon>
        <taxon>eudicotyledons</taxon>
        <taxon>Gunneridae</taxon>
        <taxon>Pentapetalae</taxon>
        <taxon>rosids</taxon>
        <taxon>malvids</taxon>
        <taxon>Sapindales</taxon>
        <taxon>Rutaceae</taxon>
        <taxon>Aurantioideae</taxon>
        <taxon>Citrus</taxon>
    </lineage>
</organism>
<protein>
    <submittedName>
        <fullName evidence="1">Uncharacterized protein</fullName>
    </submittedName>
</protein>
<accession>A0A067FPC1</accession>
<name>A0A067FPC1_CITSI</name>